<dbReference type="OrthoDB" id="3534704at2759"/>
<comment type="caution">
    <text evidence="2">The sequence shown here is derived from an EMBL/GenBank/DDBJ whole genome shotgun (WGS) entry which is preliminary data.</text>
</comment>
<proteinExistence type="predicted"/>
<organism evidence="2 3">
    <name type="scientific">Cudoniella acicularis</name>
    <dbReference type="NCBI Taxonomy" id="354080"/>
    <lineage>
        <taxon>Eukaryota</taxon>
        <taxon>Fungi</taxon>
        <taxon>Dikarya</taxon>
        <taxon>Ascomycota</taxon>
        <taxon>Pezizomycotina</taxon>
        <taxon>Leotiomycetes</taxon>
        <taxon>Helotiales</taxon>
        <taxon>Tricladiaceae</taxon>
        <taxon>Cudoniella</taxon>
    </lineage>
</organism>
<name>A0A8H4R993_9HELO</name>
<gene>
    <name evidence="2" type="ORF">G7Y89_g14169</name>
</gene>
<dbReference type="Proteomes" id="UP000566819">
    <property type="component" value="Unassembled WGS sequence"/>
</dbReference>
<reference evidence="2 3" key="1">
    <citation type="submission" date="2020-03" db="EMBL/GenBank/DDBJ databases">
        <title>Draft Genome Sequence of Cudoniella acicularis.</title>
        <authorList>
            <person name="Buettner E."/>
            <person name="Kellner H."/>
        </authorList>
    </citation>
    <scope>NUCLEOTIDE SEQUENCE [LARGE SCALE GENOMIC DNA]</scope>
    <source>
        <strain evidence="2 3">DSM 108380</strain>
    </source>
</reference>
<sequence length="224" mass="23668">MLSSQYFPLATIVAITSTILTSDASAMAMDRRQGPQPVTVTYEITNIAEADGPAFNIGASGGAGVTLSHSESYQVGYSISIGANLGLDIDEIFHLGISASISKDTSRGSTDGAGVACPAVKKGGGDQWTCSLSITPKLVVKTGTQDFAGTKAPYRVSFPRVTNENILFFEADLCACTNKKGSGSAVNSTLRNPTKHSQNNQMTSDLKEYLRSLEKPTQIKDYAL</sequence>
<feature type="region of interest" description="Disordered" evidence="1">
    <location>
        <begin position="181"/>
        <end position="203"/>
    </location>
</feature>
<evidence type="ECO:0000256" key="1">
    <source>
        <dbReference type="SAM" id="MobiDB-lite"/>
    </source>
</evidence>
<dbReference type="EMBL" id="JAAMPI010001802">
    <property type="protein sequence ID" value="KAF4624007.1"/>
    <property type="molecule type" value="Genomic_DNA"/>
</dbReference>
<dbReference type="AlphaFoldDB" id="A0A8H4R993"/>
<accession>A0A8H4R993</accession>
<evidence type="ECO:0000313" key="2">
    <source>
        <dbReference type="EMBL" id="KAF4624007.1"/>
    </source>
</evidence>
<keyword evidence="3" id="KW-1185">Reference proteome</keyword>
<evidence type="ECO:0000313" key="3">
    <source>
        <dbReference type="Proteomes" id="UP000566819"/>
    </source>
</evidence>
<protein>
    <submittedName>
        <fullName evidence="2">Uncharacterized protein</fullName>
    </submittedName>
</protein>